<evidence type="ECO:0000313" key="2">
    <source>
        <dbReference type="Proteomes" id="UP000464658"/>
    </source>
</evidence>
<dbReference type="AlphaFoldDB" id="A0A5S9MDI4"/>
<evidence type="ECO:0000313" key="1">
    <source>
        <dbReference type="EMBL" id="BBP91173.1"/>
    </source>
</evidence>
<name>A0A5S9MDI4_BACIA</name>
<dbReference type="EMBL" id="AP021906">
    <property type="protein sequence ID" value="BBP91173.1"/>
    <property type="molecule type" value="Genomic_DNA"/>
</dbReference>
<protein>
    <submittedName>
        <fullName evidence="1">Uncharacterized protein</fullName>
    </submittedName>
</protein>
<reference evidence="1 2" key="1">
    <citation type="submission" date="2019-12" db="EMBL/GenBank/DDBJ databases">
        <title>Full genome sequence of a Bacillus safensis strain isolated from commercially available natto in Indonesia.</title>
        <authorList>
            <person name="Yoshida M."/>
            <person name="Uomi M."/>
            <person name="Waturangi D."/>
            <person name="Ekaputri J.J."/>
            <person name="Setiamarga D.H.E."/>
        </authorList>
    </citation>
    <scope>NUCLEOTIDE SEQUENCE [LARGE SCALE GENOMIC DNA]</scope>
    <source>
        <strain evidence="1 2">IDN1</strain>
    </source>
</reference>
<gene>
    <name evidence="1" type="ORF">BsIDN1_47910</name>
</gene>
<accession>A0A5S9MDI4</accession>
<sequence length="58" mass="6434">MKKKRRILAFFLVVLLIGTGVGLLTKPVAKDMTLGLDLQGGFEVLYDVHPVKKGQDHK</sequence>
<proteinExistence type="predicted"/>
<dbReference type="Proteomes" id="UP000464658">
    <property type="component" value="Chromosome"/>
</dbReference>
<organism evidence="1 2">
    <name type="scientific">Bacillus safensis</name>
    <dbReference type="NCBI Taxonomy" id="561879"/>
    <lineage>
        <taxon>Bacteria</taxon>
        <taxon>Bacillati</taxon>
        <taxon>Bacillota</taxon>
        <taxon>Bacilli</taxon>
        <taxon>Bacillales</taxon>
        <taxon>Bacillaceae</taxon>
        <taxon>Bacillus</taxon>
    </lineage>
</organism>